<dbReference type="SFLD" id="SFLDS00019">
    <property type="entry name" value="Glutathione_Transferase_(cytos"/>
    <property type="match status" value="1"/>
</dbReference>
<evidence type="ECO:0000313" key="4">
    <source>
        <dbReference type="EMBL" id="WWR46216.1"/>
    </source>
</evidence>
<dbReference type="Gene3D" id="1.20.1050.10">
    <property type="match status" value="1"/>
</dbReference>
<dbReference type="Pfam" id="PF13417">
    <property type="entry name" value="GST_N_3"/>
    <property type="match status" value="1"/>
</dbReference>
<dbReference type="SFLD" id="SFLDG00358">
    <property type="entry name" value="Main_(cytGST)"/>
    <property type="match status" value="1"/>
</dbReference>
<dbReference type="PROSITE" id="PS50404">
    <property type="entry name" value="GST_NTER"/>
    <property type="match status" value="1"/>
</dbReference>
<feature type="domain" description="GST C-terminal" evidence="3">
    <location>
        <begin position="79"/>
        <end position="195"/>
    </location>
</feature>
<gene>
    <name evidence="4" type="ORF">RZ517_15795</name>
</gene>
<evidence type="ECO:0000256" key="1">
    <source>
        <dbReference type="SAM" id="MobiDB-lite"/>
    </source>
</evidence>
<dbReference type="SUPFAM" id="SSF47616">
    <property type="entry name" value="GST C-terminal domain-like"/>
    <property type="match status" value="1"/>
</dbReference>
<reference evidence="4 5" key="1">
    <citation type="submission" date="2023-10" db="EMBL/GenBank/DDBJ databases">
        <title>Roseovarius strain S88 nov., isolated from a marine algae.</title>
        <authorList>
            <person name="Lee M.W."/>
            <person name="Lee J.K."/>
            <person name="Kim J.M."/>
            <person name="Choi D.G."/>
            <person name="Baek J.H."/>
            <person name="Bayburt H."/>
            <person name="Jung J.J."/>
            <person name="Han D.M."/>
            <person name="Jeon C.O."/>
        </authorList>
    </citation>
    <scope>NUCLEOTIDE SEQUENCE [LARGE SCALE GENOMIC DNA]</scope>
    <source>
        <strain evidence="4 5">S88</strain>
    </source>
</reference>
<proteinExistence type="predicted"/>
<dbReference type="PANTHER" id="PTHR44051:SF8">
    <property type="entry name" value="GLUTATHIONE S-TRANSFERASE GSTA"/>
    <property type="match status" value="1"/>
</dbReference>
<dbReference type="SUPFAM" id="SSF52833">
    <property type="entry name" value="Thioredoxin-like"/>
    <property type="match status" value="1"/>
</dbReference>
<dbReference type="Gene3D" id="3.40.30.10">
    <property type="entry name" value="Glutaredoxin"/>
    <property type="match status" value="1"/>
</dbReference>
<organism evidence="4 5">
    <name type="scientific">Roseovarius phycicola</name>
    <dbReference type="NCBI Taxonomy" id="3080976"/>
    <lineage>
        <taxon>Bacteria</taxon>
        <taxon>Pseudomonadati</taxon>
        <taxon>Pseudomonadota</taxon>
        <taxon>Alphaproteobacteria</taxon>
        <taxon>Rhodobacterales</taxon>
        <taxon>Roseobacteraceae</taxon>
        <taxon>Roseovarius</taxon>
    </lineage>
</organism>
<feature type="region of interest" description="Disordered" evidence="1">
    <location>
        <begin position="32"/>
        <end position="52"/>
    </location>
</feature>
<dbReference type="InterPro" id="IPR010987">
    <property type="entry name" value="Glutathione-S-Trfase_C-like"/>
</dbReference>
<dbReference type="InterPro" id="IPR004045">
    <property type="entry name" value="Glutathione_S-Trfase_N"/>
</dbReference>
<evidence type="ECO:0000313" key="5">
    <source>
        <dbReference type="Proteomes" id="UP001364156"/>
    </source>
</evidence>
<name>A0ABZ2HJW2_9RHOB</name>
<dbReference type="InterPro" id="IPR004046">
    <property type="entry name" value="GST_C"/>
</dbReference>
<dbReference type="InterPro" id="IPR036282">
    <property type="entry name" value="Glutathione-S-Trfase_C_sf"/>
</dbReference>
<dbReference type="Pfam" id="PF00043">
    <property type="entry name" value="GST_C"/>
    <property type="match status" value="1"/>
</dbReference>
<dbReference type="EMBL" id="CP146069">
    <property type="protein sequence ID" value="WWR46216.1"/>
    <property type="molecule type" value="Genomic_DNA"/>
</dbReference>
<accession>A0ABZ2HJW2</accession>
<dbReference type="InterPro" id="IPR040079">
    <property type="entry name" value="Glutathione_S-Trfase"/>
</dbReference>
<evidence type="ECO:0000259" key="3">
    <source>
        <dbReference type="PROSITE" id="PS50405"/>
    </source>
</evidence>
<dbReference type="InterPro" id="IPR036249">
    <property type="entry name" value="Thioredoxin-like_sf"/>
</dbReference>
<evidence type="ECO:0000259" key="2">
    <source>
        <dbReference type="PROSITE" id="PS50404"/>
    </source>
</evidence>
<protein>
    <submittedName>
        <fullName evidence="4">Glutathione S-transferase family protein</fullName>
    </submittedName>
</protein>
<dbReference type="Proteomes" id="UP001364156">
    <property type="component" value="Chromosome"/>
</dbReference>
<dbReference type="RefSeq" id="WP_338549085.1">
    <property type="nucleotide sequence ID" value="NZ_CP146069.1"/>
</dbReference>
<sequence>MYDVIGSRATRAIRVLWMLEEIGAPYNHVAASPRSPEASAVNPSGKVPNLRDGDTVLTDSAAILTYLSDKHGALTHTPGTPERGRQDCLLHQVLDEVDGVLWMAARHSFVLPEERRVPAVKDTLKWEFNRNVARLADRLEGPFLMGDSMTLPDIVLTHCLGWAERAGFDGPGEALTAYRSRMEAREAFQKVITLP</sequence>
<keyword evidence="5" id="KW-1185">Reference proteome</keyword>
<dbReference type="PROSITE" id="PS50405">
    <property type="entry name" value="GST_CTER"/>
    <property type="match status" value="1"/>
</dbReference>
<dbReference type="CDD" id="cd03046">
    <property type="entry name" value="GST_N_GTT1_like"/>
    <property type="match status" value="1"/>
</dbReference>
<feature type="domain" description="GST N-terminal" evidence="2">
    <location>
        <begin position="1"/>
        <end position="75"/>
    </location>
</feature>
<dbReference type="PANTHER" id="PTHR44051">
    <property type="entry name" value="GLUTATHIONE S-TRANSFERASE-RELATED"/>
    <property type="match status" value="1"/>
</dbReference>